<name>A0A423VYR3_CYTCH</name>
<feature type="compositionally biased region" description="Polar residues" evidence="1">
    <location>
        <begin position="7"/>
        <end position="19"/>
    </location>
</feature>
<evidence type="ECO:0000313" key="3">
    <source>
        <dbReference type="Proteomes" id="UP000284375"/>
    </source>
</evidence>
<dbReference type="Proteomes" id="UP000284375">
    <property type="component" value="Unassembled WGS sequence"/>
</dbReference>
<accession>A0A423VYR3</accession>
<dbReference type="AlphaFoldDB" id="A0A423VYR3"/>
<gene>
    <name evidence="2" type="ORF">VSDG_05085</name>
</gene>
<keyword evidence="3" id="KW-1185">Reference proteome</keyword>
<sequence length="368" mass="42311">MAPPGLFNTNELVQSQNNDHGQKPAGENPDQVDEDSQDPAQNEGFPFQQLSAELQHMIWGEAMQKPACHTFKIHKSRQPGPWVLNLHAIPERYDTSAYRGWKSLLYTTQGDNDKLSNISFQTGFRRAMVQFQRIQVRVSGQFQTAAAIDVATDLVILEFERGARIPVIGWFMHWQPLTMNTNAIRHNMRHFKRVAIHYKSSHQGCTLGGPFRCYCGPGINMGCAKYKVCYYELACFLDCFPNLEEFYFVVETKGKAQKGWAKRYRERVRELKYSVTKPKGLGGGTFELSHFFDAKKEYIQHCPPILWGDLAQKIPSKPLLRPGGPRECLLNALKLYRGELHTEGFRNSWDMRNKVKFGMLLEYPLEEK</sequence>
<protein>
    <submittedName>
        <fullName evidence="2">Uncharacterized protein</fullName>
    </submittedName>
</protein>
<organism evidence="2 3">
    <name type="scientific">Cytospora chrysosperma</name>
    <name type="common">Cytospora canker fungus</name>
    <name type="synonym">Sphaeria chrysosperma</name>
    <dbReference type="NCBI Taxonomy" id="252740"/>
    <lineage>
        <taxon>Eukaryota</taxon>
        <taxon>Fungi</taxon>
        <taxon>Dikarya</taxon>
        <taxon>Ascomycota</taxon>
        <taxon>Pezizomycotina</taxon>
        <taxon>Sordariomycetes</taxon>
        <taxon>Sordariomycetidae</taxon>
        <taxon>Diaporthales</taxon>
        <taxon>Cytosporaceae</taxon>
        <taxon>Cytospora</taxon>
    </lineage>
</organism>
<evidence type="ECO:0000313" key="2">
    <source>
        <dbReference type="EMBL" id="ROV96194.1"/>
    </source>
</evidence>
<dbReference type="OrthoDB" id="5239911at2759"/>
<comment type="caution">
    <text evidence="2">The sequence shown here is derived from an EMBL/GenBank/DDBJ whole genome shotgun (WGS) entry which is preliminary data.</text>
</comment>
<evidence type="ECO:0000256" key="1">
    <source>
        <dbReference type="SAM" id="MobiDB-lite"/>
    </source>
</evidence>
<proteinExistence type="predicted"/>
<feature type="region of interest" description="Disordered" evidence="1">
    <location>
        <begin position="1"/>
        <end position="43"/>
    </location>
</feature>
<dbReference type="EMBL" id="LJZO01000021">
    <property type="protein sequence ID" value="ROV96194.1"/>
    <property type="molecule type" value="Genomic_DNA"/>
</dbReference>
<reference evidence="2 3" key="1">
    <citation type="submission" date="2015-09" db="EMBL/GenBank/DDBJ databases">
        <title>Host preference determinants of Valsa canker pathogens revealed by comparative genomics.</title>
        <authorList>
            <person name="Yin Z."/>
            <person name="Huang L."/>
        </authorList>
    </citation>
    <scope>NUCLEOTIDE SEQUENCE [LARGE SCALE GENOMIC DNA]</scope>
    <source>
        <strain evidence="2 3">YSFL</strain>
    </source>
</reference>